<dbReference type="Proteomes" id="UP000314294">
    <property type="component" value="Unassembled WGS sequence"/>
</dbReference>
<evidence type="ECO:0000313" key="3">
    <source>
        <dbReference type="Proteomes" id="UP000314294"/>
    </source>
</evidence>
<sequence>MLRGERSRGRHNPITRNQLSHNEPAGPQEVWASGPIGAPVCSSEALRNKPLYSPAILTPVYISPPHPSFPLTERRTRRSL</sequence>
<protein>
    <submittedName>
        <fullName evidence="2">Uncharacterized protein</fullName>
    </submittedName>
</protein>
<dbReference type="EMBL" id="SRLO01000338">
    <property type="protein sequence ID" value="TNN60216.1"/>
    <property type="molecule type" value="Genomic_DNA"/>
</dbReference>
<comment type="caution">
    <text evidence="2">The sequence shown here is derived from an EMBL/GenBank/DDBJ whole genome shotgun (WGS) entry which is preliminary data.</text>
</comment>
<reference evidence="2 3" key="1">
    <citation type="submission" date="2019-03" db="EMBL/GenBank/DDBJ databases">
        <title>First draft genome of Liparis tanakae, snailfish: a comprehensive survey of snailfish specific genes.</title>
        <authorList>
            <person name="Kim W."/>
            <person name="Song I."/>
            <person name="Jeong J.-H."/>
            <person name="Kim D."/>
            <person name="Kim S."/>
            <person name="Ryu S."/>
            <person name="Song J.Y."/>
            <person name="Lee S.K."/>
        </authorList>
    </citation>
    <scope>NUCLEOTIDE SEQUENCE [LARGE SCALE GENOMIC DNA]</scope>
    <source>
        <tissue evidence="2">Muscle</tissue>
    </source>
</reference>
<name>A0A4Z2H334_9TELE</name>
<gene>
    <name evidence="2" type="ORF">EYF80_029551</name>
</gene>
<proteinExistence type="predicted"/>
<dbReference type="AlphaFoldDB" id="A0A4Z2H334"/>
<evidence type="ECO:0000256" key="1">
    <source>
        <dbReference type="SAM" id="MobiDB-lite"/>
    </source>
</evidence>
<organism evidence="2 3">
    <name type="scientific">Liparis tanakae</name>
    <name type="common">Tanaka's snailfish</name>
    <dbReference type="NCBI Taxonomy" id="230148"/>
    <lineage>
        <taxon>Eukaryota</taxon>
        <taxon>Metazoa</taxon>
        <taxon>Chordata</taxon>
        <taxon>Craniata</taxon>
        <taxon>Vertebrata</taxon>
        <taxon>Euteleostomi</taxon>
        <taxon>Actinopterygii</taxon>
        <taxon>Neopterygii</taxon>
        <taxon>Teleostei</taxon>
        <taxon>Neoteleostei</taxon>
        <taxon>Acanthomorphata</taxon>
        <taxon>Eupercaria</taxon>
        <taxon>Perciformes</taxon>
        <taxon>Cottioidei</taxon>
        <taxon>Cottales</taxon>
        <taxon>Liparidae</taxon>
        <taxon>Liparis</taxon>
    </lineage>
</organism>
<keyword evidence="3" id="KW-1185">Reference proteome</keyword>
<evidence type="ECO:0000313" key="2">
    <source>
        <dbReference type="EMBL" id="TNN60216.1"/>
    </source>
</evidence>
<feature type="region of interest" description="Disordered" evidence="1">
    <location>
        <begin position="1"/>
        <end position="31"/>
    </location>
</feature>
<accession>A0A4Z2H334</accession>